<dbReference type="AlphaFoldDB" id="A0A1V9FS42"/>
<protein>
    <submittedName>
        <fullName evidence="1">Uncharacterized protein</fullName>
    </submittedName>
</protein>
<evidence type="ECO:0000313" key="2">
    <source>
        <dbReference type="Proteomes" id="UP000192796"/>
    </source>
</evidence>
<gene>
    <name evidence="1" type="ORF">A3860_05510</name>
</gene>
<evidence type="ECO:0000313" key="1">
    <source>
        <dbReference type="EMBL" id="OQP61174.1"/>
    </source>
</evidence>
<dbReference type="Proteomes" id="UP000192796">
    <property type="component" value="Unassembled WGS sequence"/>
</dbReference>
<organism evidence="1 2">
    <name type="scientific">Niastella vici</name>
    <dbReference type="NCBI Taxonomy" id="1703345"/>
    <lineage>
        <taxon>Bacteria</taxon>
        <taxon>Pseudomonadati</taxon>
        <taxon>Bacteroidota</taxon>
        <taxon>Chitinophagia</taxon>
        <taxon>Chitinophagales</taxon>
        <taxon>Chitinophagaceae</taxon>
        <taxon>Niastella</taxon>
    </lineage>
</organism>
<keyword evidence="2" id="KW-1185">Reference proteome</keyword>
<dbReference type="EMBL" id="LVYD01000058">
    <property type="protein sequence ID" value="OQP61174.1"/>
    <property type="molecule type" value="Genomic_DNA"/>
</dbReference>
<accession>A0A1V9FS42</accession>
<comment type="caution">
    <text evidence="1">The sequence shown here is derived from an EMBL/GenBank/DDBJ whole genome shotgun (WGS) entry which is preliminary data.</text>
</comment>
<name>A0A1V9FS42_9BACT</name>
<proteinExistence type="predicted"/>
<sequence>MKQKKLSLANIHGKLSRAEMKKIMAGSDSGGCATSLSWCDPYVDCTFSSGGTGKCRANTGGTTCYCAGAS</sequence>
<reference evidence="1 2" key="1">
    <citation type="submission" date="2016-03" db="EMBL/GenBank/DDBJ databases">
        <title>Niastella vici sp. nov., isolated from farmland soil.</title>
        <authorList>
            <person name="Chen L."/>
            <person name="Wang D."/>
            <person name="Yang S."/>
            <person name="Wang G."/>
        </authorList>
    </citation>
    <scope>NUCLEOTIDE SEQUENCE [LARGE SCALE GENOMIC DNA]</scope>
    <source>
        <strain evidence="1 2">DJ57</strain>
    </source>
</reference>